<dbReference type="AlphaFoldDB" id="A0A0B7H6Y3"/>
<evidence type="ECO:0000313" key="1">
    <source>
        <dbReference type="EMBL" id="CEN33403.1"/>
    </source>
</evidence>
<dbReference type="GeneID" id="69579427"/>
<proteinExistence type="predicted"/>
<evidence type="ECO:0000313" key="3">
    <source>
        <dbReference type="Proteomes" id="UP000039370"/>
    </source>
</evidence>
<evidence type="ECO:0000313" key="4">
    <source>
        <dbReference type="Proteomes" id="UP000044026"/>
    </source>
</evidence>
<evidence type="ECO:0008006" key="5">
    <source>
        <dbReference type="Google" id="ProtNLM"/>
    </source>
</evidence>
<dbReference type="RefSeq" id="WP_172458707.1">
    <property type="nucleotide sequence ID" value="NZ_CP022382.1"/>
</dbReference>
<protein>
    <recommendedName>
        <fullName evidence="5">DUF2911 domain-containing protein</fullName>
    </recommendedName>
</protein>
<organism evidence="1 4">
    <name type="scientific">Capnocytophaga canimorsus</name>
    <dbReference type="NCBI Taxonomy" id="28188"/>
    <lineage>
        <taxon>Bacteria</taxon>
        <taxon>Pseudomonadati</taxon>
        <taxon>Bacteroidota</taxon>
        <taxon>Flavobacteriia</taxon>
        <taxon>Flavobacteriales</taxon>
        <taxon>Flavobacteriaceae</taxon>
        <taxon>Capnocytophaga</taxon>
    </lineage>
</organism>
<dbReference type="Proteomes" id="UP000044026">
    <property type="component" value="Unassembled WGS sequence"/>
</dbReference>
<reference evidence="3 4" key="1">
    <citation type="submission" date="2015-01" db="EMBL/GenBank/DDBJ databases">
        <authorList>
            <person name="MANFREDI Pablo"/>
        </authorList>
    </citation>
    <scope>NUCLEOTIDE SEQUENCE [LARGE SCALE GENOMIC DNA]</scope>
    <source>
        <strain evidence="2 3">Cc11</strain>
        <strain evidence="1 4">Cc12</strain>
    </source>
</reference>
<dbReference type="EMBL" id="CDOE01000036">
    <property type="protein sequence ID" value="CEN33403.1"/>
    <property type="molecule type" value="Genomic_DNA"/>
</dbReference>
<accession>A0A0B7H6Y3</accession>
<gene>
    <name evidence="2" type="ORF">CCAN11_1890005</name>
    <name evidence="1" type="ORF">CCAN12_410017</name>
</gene>
<name>A0A0B7H6Y3_9FLAO</name>
<dbReference type="Pfam" id="PF11138">
    <property type="entry name" value="DUF2911"/>
    <property type="match status" value="1"/>
</dbReference>
<sequence length="198" mass="22888">MKFYFTFFALCSTWIITAQNYKYPMASPRQTVTQQFSITSISVDYSRPGVRERKIFGELVPYGKIWRAGANEATSIKFGQDVLFGGKPTKAGTYAIFITPQEKEWTVVLNYDADAWGAYSYDPNENAIEIKVPVETQKTLQERLEYSFEDMTENKVNLIIKWEYVKVAIPIEVDKLENVNKIIQHLTEIKQLERDMGN</sequence>
<dbReference type="InterPro" id="IPR021314">
    <property type="entry name" value="DUF2911"/>
</dbReference>
<dbReference type="EMBL" id="CDOK01000100">
    <property type="protein sequence ID" value="CEN49131.1"/>
    <property type="molecule type" value="Genomic_DNA"/>
</dbReference>
<dbReference type="Proteomes" id="UP000039370">
    <property type="component" value="Unassembled WGS sequence"/>
</dbReference>
<evidence type="ECO:0000313" key="2">
    <source>
        <dbReference type="EMBL" id="CEN49131.1"/>
    </source>
</evidence>